<keyword evidence="7" id="KW-1185">Reference proteome</keyword>
<sequence>NNDYCEGCSGLGEFICCDSCPKAFHFSCCQPPIDPMALPDEWNCKECHAIKVREGPNPKGIFKQLLDNIDRTSPKAFALPSDIKSFFKGGKGTIRNRLSYFWVCCFGGQPLYHALSSFNKNAFSFLL</sequence>
<feature type="non-terminal residue" evidence="6">
    <location>
        <position position="1"/>
    </location>
</feature>
<dbReference type="PANTHER" id="PTHR47636:SF1">
    <property type="entry name" value="TRANSCRIPTIONAL REGULATORY PROTEIN RCO1"/>
    <property type="match status" value="1"/>
</dbReference>
<evidence type="ECO:0000256" key="2">
    <source>
        <dbReference type="ARBA" id="ARBA00022771"/>
    </source>
</evidence>
<dbReference type="PANTHER" id="PTHR47636">
    <property type="entry name" value="TRANSCRIPTIONAL REGULATORY PROTEIN RCO1"/>
    <property type="match status" value="1"/>
</dbReference>
<dbReference type="SUPFAM" id="SSF57903">
    <property type="entry name" value="FYVE/PHD zinc finger"/>
    <property type="match status" value="1"/>
</dbReference>
<dbReference type="Proteomes" id="UP000078512">
    <property type="component" value="Unassembled WGS sequence"/>
</dbReference>
<protein>
    <recommendedName>
        <fullName evidence="5">PHD-type domain-containing protein</fullName>
    </recommendedName>
</protein>
<dbReference type="PROSITE" id="PS50016">
    <property type="entry name" value="ZF_PHD_2"/>
    <property type="match status" value="1"/>
</dbReference>
<dbReference type="PROSITE" id="PS01359">
    <property type="entry name" value="ZF_PHD_1"/>
    <property type="match status" value="1"/>
</dbReference>
<evidence type="ECO:0000259" key="5">
    <source>
        <dbReference type="PROSITE" id="PS50016"/>
    </source>
</evidence>
<dbReference type="SMART" id="SM00249">
    <property type="entry name" value="PHD"/>
    <property type="match status" value="1"/>
</dbReference>
<dbReference type="GO" id="GO:0008270">
    <property type="term" value="F:zinc ion binding"/>
    <property type="evidence" value="ECO:0007669"/>
    <property type="project" value="UniProtKB-KW"/>
</dbReference>
<dbReference type="InterPro" id="IPR019786">
    <property type="entry name" value="Zinc_finger_PHD-type_CS"/>
</dbReference>
<dbReference type="Gene3D" id="3.30.40.10">
    <property type="entry name" value="Zinc/RING finger domain, C3HC4 (zinc finger)"/>
    <property type="match status" value="1"/>
</dbReference>
<keyword evidence="1" id="KW-0479">Metal-binding</keyword>
<dbReference type="Pfam" id="PF00628">
    <property type="entry name" value="PHD"/>
    <property type="match status" value="1"/>
</dbReference>
<dbReference type="InterPro" id="IPR011011">
    <property type="entry name" value="Znf_FYVE_PHD"/>
</dbReference>
<evidence type="ECO:0000256" key="1">
    <source>
        <dbReference type="ARBA" id="ARBA00022723"/>
    </source>
</evidence>
<keyword evidence="2 4" id="KW-0863">Zinc-finger</keyword>
<dbReference type="GO" id="GO:0032221">
    <property type="term" value="C:Rpd3S complex"/>
    <property type="evidence" value="ECO:0007669"/>
    <property type="project" value="TreeGrafter"/>
</dbReference>
<evidence type="ECO:0000313" key="7">
    <source>
        <dbReference type="Proteomes" id="UP000078512"/>
    </source>
</evidence>
<name>A0A197JJV0_9FUNG</name>
<accession>A0A197JJV0</accession>
<dbReference type="InterPro" id="IPR052819">
    <property type="entry name" value="Chromatin_regulatory_protein"/>
</dbReference>
<gene>
    <name evidence="6" type="ORF">K457DRAFT_80591</name>
</gene>
<keyword evidence="3" id="KW-0862">Zinc</keyword>
<evidence type="ECO:0000256" key="3">
    <source>
        <dbReference type="ARBA" id="ARBA00022833"/>
    </source>
</evidence>
<evidence type="ECO:0000256" key="4">
    <source>
        <dbReference type="PROSITE-ProRule" id="PRU00146"/>
    </source>
</evidence>
<reference evidence="6 7" key="1">
    <citation type="submission" date="2016-05" db="EMBL/GenBank/DDBJ databases">
        <title>Genome sequencing reveals origins of a unique bacterial endosymbiosis in the earliest lineages of terrestrial Fungi.</title>
        <authorList>
            <consortium name="DOE Joint Genome Institute"/>
            <person name="Uehling J."/>
            <person name="Gryganskyi A."/>
            <person name="Hameed K."/>
            <person name="Tschaplinski T."/>
            <person name="Misztal P."/>
            <person name="Wu S."/>
            <person name="Desiro A."/>
            <person name="Vande Pol N."/>
            <person name="Du Z.-Y."/>
            <person name="Zienkiewicz A."/>
            <person name="Zienkiewicz K."/>
            <person name="Morin E."/>
            <person name="Tisserant E."/>
            <person name="Splivallo R."/>
            <person name="Hainaut M."/>
            <person name="Henrissat B."/>
            <person name="Ohm R."/>
            <person name="Kuo A."/>
            <person name="Yan J."/>
            <person name="Lipzen A."/>
            <person name="Nolan M."/>
            <person name="Labutti K."/>
            <person name="Barry K."/>
            <person name="Goldstein A."/>
            <person name="Labbe J."/>
            <person name="Schadt C."/>
            <person name="Tuskan G."/>
            <person name="Grigoriev I."/>
            <person name="Martin F."/>
            <person name="Vilgalys R."/>
            <person name="Bonito G."/>
        </authorList>
    </citation>
    <scope>NUCLEOTIDE SEQUENCE [LARGE SCALE GENOMIC DNA]</scope>
    <source>
        <strain evidence="6 7">AG-77</strain>
    </source>
</reference>
<dbReference type="STRING" id="1314771.A0A197JJV0"/>
<organism evidence="6 7">
    <name type="scientific">Linnemannia elongata AG-77</name>
    <dbReference type="NCBI Taxonomy" id="1314771"/>
    <lineage>
        <taxon>Eukaryota</taxon>
        <taxon>Fungi</taxon>
        <taxon>Fungi incertae sedis</taxon>
        <taxon>Mucoromycota</taxon>
        <taxon>Mortierellomycotina</taxon>
        <taxon>Mortierellomycetes</taxon>
        <taxon>Mortierellales</taxon>
        <taxon>Mortierellaceae</taxon>
        <taxon>Linnemannia</taxon>
    </lineage>
</organism>
<dbReference type="InterPro" id="IPR019787">
    <property type="entry name" value="Znf_PHD-finger"/>
</dbReference>
<dbReference type="OrthoDB" id="5876363at2759"/>
<dbReference type="InterPro" id="IPR001965">
    <property type="entry name" value="Znf_PHD"/>
</dbReference>
<proteinExistence type="predicted"/>
<evidence type="ECO:0000313" key="6">
    <source>
        <dbReference type="EMBL" id="OAQ25487.1"/>
    </source>
</evidence>
<dbReference type="AlphaFoldDB" id="A0A197JJV0"/>
<feature type="domain" description="PHD-type" evidence="5">
    <location>
        <begin position="2"/>
        <end position="50"/>
    </location>
</feature>
<dbReference type="EMBL" id="KV442078">
    <property type="protein sequence ID" value="OAQ25487.1"/>
    <property type="molecule type" value="Genomic_DNA"/>
</dbReference>
<dbReference type="InterPro" id="IPR013083">
    <property type="entry name" value="Znf_RING/FYVE/PHD"/>
</dbReference>
<dbReference type="GO" id="GO:0006357">
    <property type="term" value="P:regulation of transcription by RNA polymerase II"/>
    <property type="evidence" value="ECO:0007669"/>
    <property type="project" value="TreeGrafter"/>
</dbReference>